<reference evidence="1" key="2">
    <citation type="submission" date="2020-11" db="EMBL/GenBank/DDBJ databases">
        <authorList>
            <person name="McCartney M.A."/>
            <person name="Auch B."/>
            <person name="Kono T."/>
            <person name="Mallez S."/>
            <person name="Becker A."/>
            <person name="Gohl D.M."/>
            <person name="Silverstein K.A.T."/>
            <person name="Koren S."/>
            <person name="Bechman K.B."/>
            <person name="Herman A."/>
            <person name="Abrahante J.E."/>
            <person name="Garbe J."/>
        </authorList>
    </citation>
    <scope>NUCLEOTIDE SEQUENCE</scope>
    <source>
        <strain evidence="1">Duluth1</strain>
        <tissue evidence="1">Whole animal</tissue>
    </source>
</reference>
<dbReference type="AlphaFoldDB" id="A0A9D4D2Y8"/>
<protein>
    <submittedName>
        <fullName evidence="1">Uncharacterized protein</fullName>
    </submittedName>
</protein>
<comment type="caution">
    <text evidence="1">The sequence shown here is derived from an EMBL/GenBank/DDBJ whole genome shotgun (WGS) entry which is preliminary data.</text>
</comment>
<dbReference type="Proteomes" id="UP000828390">
    <property type="component" value="Unassembled WGS sequence"/>
</dbReference>
<sequence length="72" mass="8125">MPQKTAPQLLHEAQDLRVGPVWNMTVTLVCQQEPLLATVKRQLLAWFGHFIGYDSFKAVLHGHDRGRSTSTP</sequence>
<gene>
    <name evidence="1" type="ORF">DPMN_043530</name>
</gene>
<dbReference type="EMBL" id="JAIWYP010000011">
    <property type="protein sequence ID" value="KAH3736954.1"/>
    <property type="molecule type" value="Genomic_DNA"/>
</dbReference>
<organism evidence="1 2">
    <name type="scientific">Dreissena polymorpha</name>
    <name type="common">Zebra mussel</name>
    <name type="synonym">Mytilus polymorpha</name>
    <dbReference type="NCBI Taxonomy" id="45954"/>
    <lineage>
        <taxon>Eukaryota</taxon>
        <taxon>Metazoa</taxon>
        <taxon>Spiralia</taxon>
        <taxon>Lophotrochozoa</taxon>
        <taxon>Mollusca</taxon>
        <taxon>Bivalvia</taxon>
        <taxon>Autobranchia</taxon>
        <taxon>Heteroconchia</taxon>
        <taxon>Euheterodonta</taxon>
        <taxon>Imparidentia</taxon>
        <taxon>Neoheterodontei</taxon>
        <taxon>Myida</taxon>
        <taxon>Dreissenoidea</taxon>
        <taxon>Dreissenidae</taxon>
        <taxon>Dreissena</taxon>
    </lineage>
</organism>
<evidence type="ECO:0000313" key="2">
    <source>
        <dbReference type="Proteomes" id="UP000828390"/>
    </source>
</evidence>
<accession>A0A9D4D2Y8</accession>
<reference evidence="1" key="1">
    <citation type="journal article" date="2019" name="bioRxiv">
        <title>The Genome of the Zebra Mussel, Dreissena polymorpha: A Resource for Invasive Species Research.</title>
        <authorList>
            <person name="McCartney M.A."/>
            <person name="Auch B."/>
            <person name="Kono T."/>
            <person name="Mallez S."/>
            <person name="Zhang Y."/>
            <person name="Obille A."/>
            <person name="Becker A."/>
            <person name="Abrahante J.E."/>
            <person name="Garbe J."/>
            <person name="Badalamenti J.P."/>
            <person name="Herman A."/>
            <person name="Mangelson H."/>
            <person name="Liachko I."/>
            <person name="Sullivan S."/>
            <person name="Sone E.D."/>
            <person name="Koren S."/>
            <person name="Silverstein K.A.T."/>
            <person name="Beckman K.B."/>
            <person name="Gohl D.M."/>
        </authorList>
    </citation>
    <scope>NUCLEOTIDE SEQUENCE</scope>
    <source>
        <strain evidence="1">Duluth1</strain>
        <tissue evidence="1">Whole animal</tissue>
    </source>
</reference>
<keyword evidence="2" id="KW-1185">Reference proteome</keyword>
<proteinExistence type="predicted"/>
<evidence type="ECO:0000313" key="1">
    <source>
        <dbReference type="EMBL" id="KAH3736954.1"/>
    </source>
</evidence>
<name>A0A9D4D2Y8_DREPO</name>